<accession>A0AC34GIL6</accession>
<name>A0AC34GIL6_9BILA</name>
<dbReference type="Proteomes" id="UP000887579">
    <property type="component" value="Unplaced"/>
</dbReference>
<evidence type="ECO:0000313" key="1">
    <source>
        <dbReference type="Proteomes" id="UP000887579"/>
    </source>
</evidence>
<evidence type="ECO:0000313" key="2">
    <source>
        <dbReference type="WBParaSite" id="ES5_v2.g29566.t1"/>
    </source>
</evidence>
<reference evidence="2" key="1">
    <citation type="submission" date="2022-11" db="UniProtKB">
        <authorList>
            <consortium name="WormBaseParasite"/>
        </authorList>
    </citation>
    <scope>IDENTIFICATION</scope>
</reference>
<dbReference type="WBParaSite" id="ES5_v2.g29566.t1">
    <property type="protein sequence ID" value="ES5_v2.g29566.t1"/>
    <property type="gene ID" value="ES5_v2.g29566"/>
</dbReference>
<organism evidence="1 2">
    <name type="scientific">Panagrolaimus sp. ES5</name>
    <dbReference type="NCBI Taxonomy" id="591445"/>
    <lineage>
        <taxon>Eukaryota</taxon>
        <taxon>Metazoa</taxon>
        <taxon>Ecdysozoa</taxon>
        <taxon>Nematoda</taxon>
        <taxon>Chromadorea</taxon>
        <taxon>Rhabditida</taxon>
        <taxon>Tylenchina</taxon>
        <taxon>Panagrolaimomorpha</taxon>
        <taxon>Panagrolaimoidea</taxon>
        <taxon>Panagrolaimidae</taxon>
        <taxon>Panagrolaimus</taxon>
    </lineage>
</organism>
<sequence length="72" mass="8322">MDSSIEPQVIKRLGEKADRKKRIFAIEFTSKKERNAILSKARVVIKDDARLSADKVYFNKSPPRDEQGIQFL</sequence>
<proteinExistence type="predicted"/>
<protein>
    <submittedName>
        <fullName evidence="2">Uncharacterized protein</fullName>
    </submittedName>
</protein>